<evidence type="ECO:0000256" key="13">
    <source>
        <dbReference type="ARBA" id="ARBA00024209"/>
    </source>
</evidence>
<evidence type="ECO:0000259" key="16">
    <source>
        <dbReference type="PROSITE" id="PS50089"/>
    </source>
</evidence>
<evidence type="ECO:0000256" key="4">
    <source>
        <dbReference type="ARBA" id="ARBA00012483"/>
    </source>
</evidence>
<evidence type="ECO:0000256" key="14">
    <source>
        <dbReference type="PROSITE-ProRule" id="PRU00175"/>
    </source>
</evidence>
<dbReference type="Gene3D" id="3.30.40.10">
    <property type="entry name" value="Zinc/RING finger domain, C3HC4 (zinc finger)"/>
    <property type="match status" value="1"/>
</dbReference>
<comment type="catalytic activity">
    <reaction evidence="1">
        <text>S-ubiquitinyl-[E2 ubiquitin-conjugating enzyme]-L-cysteine + [acceptor protein]-L-lysine = [E2 ubiquitin-conjugating enzyme]-L-cysteine + N(6)-ubiquitinyl-[acceptor protein]-L-lysine.</text>
        <dbReference type="EC" id="2.3.2.27"/>
    </reaction>
</comment>
<dbReference type="InterPro" id="IPR001841">
    <property type="entry name" value="Znf_RING"/>
</dbReference>
<dbReference type="PROSITE" id="PS50089">
    <property type="entry name" value="ZF_RING_2"/>
    <property type="match status" value="1"/>
</dbReference>
<dbReference type="EC" id="2.3.2.27" evidence="4"/>
<dbReference type="FunFam" id="3.30.40.10:FF:000187">
    <property type="entry name" value="E3 ubiquitin-protein ligase ATL6"/>
    <property type="match status" value="1"/>
</dbReference>
<feature type="transmembrane region" description="Helical" evidence="15">
    <location>
        <begin position="38"/>
        <end position="61"/>
    </location>
</feature>
<evidence type="ECO:0000256" key="7">
    <source>
        <dbReference type="ARBA" id="ARBA00022723"/>
    </source>
</evidence>
<evidence type="ECO:0000256" key="5">
    <source>
        <dbReference type="ARBA" id="ARBA00022679"/>
    </source>
</evidence>
<protein>
    <recommendedName>
        <fullName evidence="4">RING-type E3 ubiquitin transferase</fullName>
        <ecNumber evidence="4">2.3.2.27</ecNumber>
    </recommendedName>
</protein>
<dbReference type="GO" id="GO:0061630">
    <property type="term" value="F:ubiquitin protein ligase activity"/>
    <property type="evidence" value="ECO:0007669"/>
    <property type="project" value="UniProtKB-EC"/>
</dbReference>
<dbReference type="EMBL" id="OIVN01006260">
    <property type="protein sequence ID" value="SPD29137.1"/>
    <property type="molecule type" value="Genomic_DNA"/>
</dbReference>
<dbReference type="GO" id="GO:0008270">
    <property type="term" value="F:zinc ion binding"/>
    <property type="evidence" value="ECO:0007669"/>
    <property type="project" value="UniProtKB-KW"/>
</dbReference>
<gene>
    <name evidence="17" type="ORF">FSB_LOCUS57019</name>
</gene>
<organism evidence="17">
    <name type="scientific">Fagus sylvatica</name>
    <name type="common">Beechnut</name>
    <dbReference type="NCBI Taxonomy" id="28930"/>
    <lineage>
        <taxon>Eukaryota</taxon>
        <taxon>Viridiplantae</taxon>
        <taxon>Streptophyta</taxon>
        <taxon>Embryophyta</taxon>
        <taxon>Tracheophyta</taxon>
        <taxon>Spermatophyta</taxon>
        <taxon>Magnoliopsida</taxon>
        <taxon>eudicotyledons</taxon>
        <taxon>Gunneridae</taxon>
        <taxon>Pentapetalae</taxon>
        <taxon>rosids</taxon>
        <taxon>fabids</taxon>
        <taxon>Fagales</taxon>
        <taxon>Fagaceae</taxon>
        <taxon>Fagus</taxon>
    </lineage>
</organism>
<evidence type="ECO:0000256" key="12">
    <source>
        <dbReference type="ARBA" id="ARBA00023136"/>
    </source>
</evidence>
<evidence type="ECO:0000256" key="6">
    <source>
        <dbReference type="ARBA" id="ARBA00022692"/>
    </source>
</evidence>
<dbReference type="CDD" id="cd16461">
    <property type="entry name" value="RING-H2_EL5-like"/>
    <property type="match status" value="1"/>
</dbReference>
<keyword evidence="6 15" id="KW-0812">Transmembrane</keyword>
<keyword evidence="8 14" id="KW-0863">Zinc-finger</keyword>
<comment type="subcellular location">
    <subcellularLocation>
        <location evidence="2">Membrane</location>
        <topology evidence="2">Single-pass membrane protein</topology>
    </subcellularLocation>
</comment>
<evidence type="ECO:0000256" key="2">
    <source>
        <dbReference type="ARBA" id="ARBA00004167"/>
    </source>
</evidence>
<dbReference type="GO" id="GO:0016020">
    <property type="term" value="C:membrane"/>
    <property type="evidence" value="ECO:0007669"/>
    <property type="project" value="UniProtKB-SubCell"/>
</dbReference>
<dbReference type="Pfam" id="PF13639">
    <property type="entry name" value="zf-RING_2"/>
    <property type="match status" value="1"/>
</dbReference>
<evidence type="ECO:0000256" key="15">
    <source>
        <dbReference type="SAM" id="Phobius"/>
    </source>
</evidence>
<sequence>MKPHNYNRKLLSTTSFFNAITSSSPPPTLSPNRHTLDNSLTCTLIIVLIGLAFMGLYAFYLRRISGNFEERRRDLPPRTSSSNSNQRKGVDPITIMALPVYSYRGDAKYQIDCAICLSEFDENEAVKVIPFCKHVFHPECIDTWLSTHVTCPVCRSTQFFEGKGGEGLCVKEGGCDHGVSGSGERSTVGNNDACIEIRVVMGSFSVRRNSSCSNLGERGSMQRTFSF</sequence>
<dbReference type="InterPro" id="IPR013083">
    <property type="entry name" value="Znf_RING/FYVE/PHD"/>
</dbReference>
<keyword evidence="11 15" id="KW-1133">Transmembrane helix</keyword>
<accession>A0A2N9IUR4</accession>
<dbReference type="SMART" id="SM00184">
    <property type="entry name" value="RING"/>
    <property type="match status" value="1"/>
</dbReference>
<comment type="pathway">
    <text evidence="3">Protein modification; protein ubiquitination.</text>
</comment>
<proteinExistence type="inferred from homology"/>
<comment type="similarity">
    <text evidence="13">Belongs to the RING-type zinc finger family. ATL subfamily.</text>
</comment>
<evidence type="ECO:0000256" key="1">
    <source>
        <dbReference type="ARBA" id="ARBA00000900"/>
    </source>
</evidence>
<keyword evidence="5" id="KW-0808">Transferase</keyword>
<reference evidence="17" key="1">
    <citation type="submission" date="2018-02" db="EMBL/GenBank/DDBJ databases">
        <authorList>
            <person name="Cohen D.B."/>
            <person name="Kent A.D."/>
        </authorList>
    </citation>
    <scope>NUCLEOTIDE SEQUENCE</scope>
</reference>
<name>A0A2N9IUR4_FAGSY</name>
<evidence type="ECO:0000256" key="9">
    <source>
        <dbReference type="ARBA" id="ARBA00022786"/>
    </source>
</evidence>
<dbReference type="PANTHER" id="PTHR14155">
    <property type="entry name" value="RING FINGER DOMAIN-CONTAINING"/>
    <property type="match status" value="1"/>
</dbReference>
<evidence type="ECO:0000256" key="11">
    <source>
        <dbReference type="ARBA" id="ARBA00022989"/>
    </source>
</evidence>
<dbReference type="PANTHER" id="PTHR14155:SF592">
    <property type="entry name" value="RING-H2 FINGER PROTEIN ATL57"/>
    <property type="match status" value="1"/>
</dbReference>
<keyword evidence="9" id="KW-0833">Ubl conjugation pathway</keyword>
<dbReference type="InterPro" id="IPR053238">
    <property type="entry name" value="RING-H2_zinc_finger"/>
</dbReference>
<dbReference type="SUPFAM" id="SSF57850">
    <property type="entry name" value="RING/U-box"/>
    <property type="match status" value="1"/>
</dbReference>
<feature type="domain" description="RING-type" evidence="16">
    <location>
        <begin position="113"/>
        <end position="155"/>
    </location>
</feature>
<keyword evidence="10" id="KW-0862">Zinc</keyword>
<evidence type="ECO:0000256" key="10">
    <source>
        <dbReference type="ARBA" id="ARBA00022833"/>
    </source>
</evidence>
<evidence type="ECO:0000313" key="17">
    <source>
        <dbReference type="EMBL" id="SPD29137.1"/>
    </source>
</evidence>
<keyword evidence="7" id="KW-0479">Metal-binding</keyword>
<evidence type="ECO:0000256" key="8">
    <source>
        <dbReference type="ARBA" id="ARBA00022771"/>
    </source>
</evidence>
<keyword evidence="12 15" id="KW-0472">Membrane</keyword>
<dbReference type="AlphaFoldDB" id="A0A2N9IUR4"/>
<evidence type="ECO:0000256" key="3">
    <source>
        <dbReference type="ARBA" id="ARBA00004906"/>
    </source>
</evidence>